<dbReference type="Gene3D" id="3.80.10.10">
    <property type="entry name" value="Ribonuclease Inhibitor"/>
    <property type="match status" value="1"/>
</dbReference>
<dbReference type="AlphaFoldDB" id="A0A176WC73"/>
<dbReference type="SUPFAM" id="SSF52047">
    <property type="entry name" value="RNI-like"/>
    <property type="match status" value="1"/>
</dbReference>
<sequence>MDQKSRRLSSRKGVQILSEGNFMKRLISRPMRKALEFVEENGCLPYLGREEFAGLFKVGNFPSARRADMRLQILAALGKCRMLKVLDTVNLNTCELTVPEWEAFLTPLQYNPGLEEVHFHPLACVETEVAIGIQWRKILGNAQGMKRLVVKAGEKLHDVQGNTGPVQVRESILTQLALGLKDNPCPRIEYLEISDWYTGRAAIPIGQIISCLPKLRNLLLSGTCMLEENEVDGLSEGLMKSRSLRQLRIRDAEKGMADVLLKAFSETCTLDQLNLENQIQGLEESLPLLLSTSLTHINLLNCSQWQFDFHKADCDQWKVAGTHFLRASIVKDCKWVFSDLLKSNFECLVDGLRMFWGDSPEKPLINLSIVVTPECSDISESHEFLSVALSNTFLTDLHIDQRSDQSRLYGYDHTFEYSIQSRGIDPGHQKLVISFAPDEFGGVWEKLIPCLQNNDCQSIQRLCLEGCELDENRSRDLKELNRLIPTIEGLREDVLGPPSVPASRLHIFDPTPESTLIVSRCTNVQVTFACGDVEVYDDSHHISVESAGMTEHHGVSQPQEHRGETQAVAAEKHKNQFKAAGTIILERCIGYKS</sequence>
<protein>
    <submittedName>
        <fullName evidence="1">Uncharacterized protein</fullName>
    </submittedName>
</protein>
<name>A0A176WC73_MARPO</name>
<dbReference type="Proteomes" id="UP000077202">
    <property type="component" value="Unassembled WGS sequence"/>
</dbReference>
<proteinExistence type="predicted"/>
<comment type="caution">
    <text evidence="1">The sequence shown here is derived from an EMBL/GenBank/DDBJ whole genome shotgun (WGS) entry which is preliminary data.</text>
</comment>
<evidence type="ECO:0000313" key="2">
    <source>
        <dbReference type="Proteomes" id="UP000077202"/>
    </source>
</evidence>
<accession>A0A176WC73</accession>
<evidence type="ECO:0000313" key="1">
    <source>
        <dbReference type="EMBL" id="OAE30534.1"/>
    </source>
</evidence>
<gene>
    <name evidence="1" type="ORF">AXG93_977s1200</name>
</gene>
<reference evidence="1" key="1">
    <citation type="submission" date="2016-03" db="EMBL/GenBank/DDBJ databases">
        <title>Mechanisms controlling the formation of the plant cell surface in tip-growing cells are functionally conserved among land plants.</title>
        <authorList>
            <person name="Honkanen S."/>
            <person name="Jones V.A."/>
            <person name="Morieri G."/>
            <person name="Champion C."/>
            <person name="Hetherington A.J."/>
            <person name="Kelly S."/>
            <person name="Saint-Marcoux D."/>
            <person name="Proust H."/>
            <person name="Prescott H."/>
            <person name="Dolan L."/>
        </authorList>
    </citation>
    <scope>NUCLEOTIDE SEQUENCE [LARGE SCALE GENOMIC DNA]</scope>
    <source>
        <tissue evidence="1">Whole gametophyte</tissue>
    </source>
</reference>
<organism evidence="1 2">
    <name type="scientific">Marchantia polymorpha subsp. ruderalis</name>
    <dbReference type="NCBI Taxonomy" id="1480154"/>
    <lineage>
        <taxon>Eukaryota</taxon>
        <taxon>Viridiplantae</taxon>
        <taxon>Streptophyta</taxon>
        <taxon>Embryophyta</taxon>
        <taxon>Marchantiophyta</taxon>
        <taxon>Marchantiopsida</taxon>
        <taxon>Marchantiidae</taxon>
        <taxon>Marchantiales</taxon>
        <taxon>Marchantiaceae</taxon>
        <taxon>Marchantia</taxon>
    </lineage>
</organism>
<dbReference type="EMBL" id="LVLJ01001301">
    <property type="protein sequence ID" value="OAE30534.1"/>
    <property type="molecule type" value="Genomic_DNA"/>
</dbReference>
<dbReference type="PANTHER" id="PTHR47679">
    <property type="entry name" value="PROTEIN TORNADO 1"/>
    <property type="match status" value="1"/>
</dbReference>
<keyword evidence="2" id="KW-1185">Reference proteome</keyword>
<dbReference type="InterPro" id="IPR032675">
    <property type="entry name" value="LRR_dom_sf"/>
</dbReference>
<dbReference type="PANTHER" id="PTHR47679:SF1">
    <property type="entry name" value="PROTEIN TORNADO 1"/>
    <property type="match status" value="1"/>
</dbReference>